<feature type="domain" description="Sigma-54 factor interaction" evidence="7">
    <location>
        <begin position="153"/>
        <end position="382"/>
    </location>
</feature>
<dbReference type="Pfam" id="PF00158">
    <property type="entry name" value="Sigma54_activat"/>
    <property type="match status" value="1"/>
</dbReference>
<evidence type="ECO:0000256" key="6">
    <source>
        <dbReference type="PROSITE-ProRule" id="PRU00169"/>
    </source>
</evidence>
<proteinExistence type="predicted"/>
<comment type="caution">
    <text evidence="9">The sequence shown here is derived from an EMBL/GenBank/DDBJ whole genome shotgun (WGS) entry which is preliminary data.</text>
</comment>
<keyword evidence="4" id="KW-0238">DNA-binding</keyword>
<dbReference type="SUPFAM" id="SSF52172">
    <property type="entry name" value="CheY-like"/>
    <property type="match status" value="1"/>
</dbReference>
<dbReference type="InterPro" id="IPR001789">
    <property type="entry name" value="Sig_transdc_resp-reg_receiver"/>
</dbReference>
<evidence type="ECO:0000259" key="8">
    <source>
        <dbReference type="PROSITE" id="PS50110"/>
    </source>
</evidence>
<reference evidence="9 10" key="1">
    <citation type="submission" date="2023-06" db="EMBL/GenBank/DDBJ databases">
        <title>Roseiconus lacunae JC819 isolated from Gulf of Mannar region, Tamil Nadu.</title>
        <authorList>
            <person name="Pk S."/>
            <person name="Ch S."/>
            <person name="Ch V.R."/>
        </authorList>
    </citation>
    <scope>NUCLEOTIDE SEQUENCE [LARGE SCALE GENOMIC DNA]</scope>
    <source>
        <strain evidence="9 10">JC819</strain>
    </source>
</reference>
<dbReference type="PROSITE" id="PS00676">
    <property type="entry name" value="SIGMA54_INTERACT_2"/>
    <property type="match status" value="1"/>
</dbReference>
<dbReference type="PANTHER" id="PTHR32071">
    <property type="entry name" value="TRANSCRIPTIONAL REGULATORY PROTEIN"/>
    <property type="match status" value="1"/>
</dbReference>
<evidence type="ECO:0000259" key="7">
    <source>
        <dbReference type="PROSITE" id="PS50045"/>
    </source>
</evidence>
<evidence type="ECO:0000256" key="3">
    <source>
        <dbReference type="ARBA" id="ARBA00023015"/>
    </source>
</evidence>
<feature type="domain" description="Response regulatory" evidence="8">
    <location>
        <begin position="14"/>
        <end position="128"/>
    </location>
</feature>
<dbReference type="Proteomes" id="UP001239462">
    <property type="component" value="Unassembled WGS sequence"/>
</dbReference>
<dbReference type="PROSITE" id="PS00688">
    <property type="entry name" value="SIGMA54_INTERACT_3"/>
    <property type="match status" value="1"/>
</dbReference>
<accession>A0ABT7PMC6</accession>
<dbReference type="SUPFAM" id="SSF52540">
    <property type="entry name" value="P-loop containing nucleoside triphosphate hydrolases"/>
    <property type="match status" value="1"/>
</dbReference>
<dbReference type="InterPro" id="IPR003593">
    <property type="entry name" value="AAA+_ATPase"/>
</dbReference>
<keyword evidence="10" id="KW-1185">Reference proteome</keyword>
<keyword evidence="6" id="KW-0597">Phosphoprotein</keyword>
<dbReference type="Gene3D" id="3.40.50.2300">
    <property type="match status" value="1"/>
</dbReference>
<organism evidence="9 10">
    <name type="scientific">Roseiconus lacunae</name>
    <dbReference type="NCBI Taxonomy" id="2605694"/>
    <lineage>
        <taxon>Bacteria</taxon>
        <taxon>Pseudomonadati</taxon>
        <taxon>Planctomycetota</taxon>
        <taxon>Planctomycetia</taxon>
        <taxon>Pirellulales</taxon>
        <taxon>Pirellulaceae</taxon>
        <taxon>Roseiconus</taxon>
    </lineage>
</organism>
<evidence type="ECO:0000313" key="10">
    <source>
        <dbReference type="Proteomes" id="UP001239462"/>
    </source>
</evidence>
<dbReference type="PROSITE" id="PS50110">
    <property type="entry name" value="RESPONSE_REGULATORY"/>
    <property type="match status" value="1"/>
</dbReference>
<dbReference type="Pfam" id="PF00072">
    <property type="entry name" value="Response_reg"/>
    <property type="match status" value="1"/>
</dbReference>
<sequence length="463" mass="51646">MNENASPDEKPSQTIMIVDDDKSMCDLVQAALVLSGFDTLVCQNANQAIERLHERNVDVVLTDVRMPGTSGLELCRQIHALRPDIPVVVMTAFGNLETAVEAIRGGAYDFVTKPVEMQVLRMVIQRAAQHRSLSEQIRLLAENQEHSGDFPDLIGQSEVMDHLRDQIRRVSPSDAPILITGESGTGKEVVAKSIHRLSGRSDQPFVAVNCAAISESLIESELFGHAKGSFTDARTDRKGLFLEAQGGTLFLDEIGDMPMSMQVKLLRALEESRLRPVGGDREIEFDVRVLAATNRDLESAVESGDFRQDLFFRINVIQLSLPPLRSRGTDVLELALHSIERFAKQAGKQVSGISKPAVEKLLSYRWPGNVRELRNVMQRAVALTQYDSITIEDLPEKVREHQPSTVFIGGDDPSELMSLEDLEERYIEHVLQAVEGNRTQAAKILGVDRKTLYRKLKRKDDED</sequence>
<dbReference type="InterPro" id="IPR025662">
    <property type="entry name" value="Sigma_54_int_dom_ATP-bd_1"/>
</dbReference>
<protein>
    <submittedName>
        <fullName evidence="9">Sigma-54 dependent transcriptional regulator</fullName>
    </submittedName>
</protein>
<dbReference type="Gene3D" id="3.40.50.300">
    <property type="entry name" value="P-loop containing nucleotide triphosphate hydrolases"/>
    <property type="match status" value="1"/>
</dbReference>
<dbReference type="Pfam" id="PF25601">
    <property type="entry name" value="AAA_lid_14"/>
    <property type="match status" value="1"/>
</dbReference>
<dbReference type="SMART" id="SM00448">
    <property type="entry name" value="REC"/>
    <property type="match status" value="1"/>
</dbReference>
<dbReference type="InterPro" id="IPR058031">
    <property type="entry name" value="AAA_lid_NorR"/>
</dbReference>
<keyword evidence="2" id="KW-0067">ATP-binding</keyword>
<dbReference type="InterPro" id="IPR002197">
    <property type="entry name" value="HTH_Fis"/>
</dbReference>
<evidence type="ECO:0000313" key="9">
    <source>
        <dbReference type="EMBL" id="MDM4017669.1"/>
    </source>
</evidence>
<dbReference type="InterPro" id="IPR009057">
    <property type="entry name" value="Homeodomain-like_sf"/>
</dbReference>
<dbReference type="InterPro" id="IPR025944">
    <property type="entry name" value="Sigma_54_int_dom_CS"/>
</dbReference>
<dbReference type="InterPro" id="IPR002078">
    <property type="entry name" value="Sigma_54_int"/>
</dbReference>
<dbReference type="Pfam" id="PF02954">
    <property type="entry name" value="HTH_8"/>
    <property type="match status" value="1"/>
</dbReference>
<gene>
    <name evidence="9" type="ORF">QTN89_19630</name>
</gene>
<evidence type="ECO:0000256" key="2">
    <source>
        <dbReference type="ARBA" id="ARBA00022840"/>
    </source>
</evidence>
<evidence type="ECO:0000256" key="4">
    <source>
        <dbReference type="ARBA" id="ARBA00023125"/>
    </source>
</evidence>
<dbReference type="CDD" id="cd00009">
    <property type="entry name" value="AAA"/>
    <property type="match status" value="1"/>
</dbReference>
<dbReference type="InterPro" id="IPR011006">
    <property type="entry name" value="CheY-like_superfamily"/>
</dbReference>
<dbReference type="InterPro" id="IPR025943">
    <property type="entry name" value="Sigma_54_int_dom_ATP-bd_2"/>
</dbReference>
<dbReference type="SUPFAM" id="SSF46689">
    <property type="entry name" value="Homeodomain-like"/>
    <property type="match status" value="1"/>
</dbReference>
<name>A0ABT7PMC6_9BACT</name>
<evidence type="ECO:0000256" key="1">
    <source>
        <dbReference type="ARBA" id="ARBA00022741"/>
    </source>
</evidence>
<dbReference type="PROSITE" id="PS50045">
    <property type="entry name" value="SIGMA54_INTERACT_4"/>
    <property type="match status" value="1"/>
</dbReference>
<dbReference type="PROSITE" id="PS00675">
    <property type="entry name" value="SIGMA54_INTERACT_1"/>
    <property type="match status" value="1"/>
</dbReference>
<keyword evidence="5" id="KW-0804">Transcription</keyword>
<dbReference type="Gene3D" id="1.10.10.60">
    <property type="entry name" value="Homeodomain-like"/>
    <property type="match status" value="1"/>
</dbReference>
<dbReference type="InterPro" id="IPR027417">
    <property type="entry name" value="P-loop_NTPase"/>
</dbReference>
<dbReference type="EMBL" id="JASZZN010000015">
    <property type="protein sequence ID" value="MDM4017669.1"/>
    <property type="molecule type" value="Genomic_DNA"/>
</dbReference>
<dbReference type="RefSeq" id="WP_230776727.1">
    <property type="nucleotide sequence ID" value="NZ_JAJMQV010000087.1"/>
</dbReference>
<keyword evidence="1" id="KW-0547">Nucleotide-binding</keyword>
<dbReference type="Gene3D" id="1.10.8.60">
    <property type="match status" value="1"/>
</dbReference>
<keyword evidence="3" id="KW-0805">Transcription regulation</keyword>
<dbReference type="PRINTS" id="PR01590">
    <property type="entry name" value="HTHFIS"/>
</dbReference>
<dbReference type="SMART" id="SM00382">
    <property type="entry name" value="AAA"/>
    <property type="match status" value="1"/>
</dbReference>
<evidence type="ECO:0000256" key="5">
    <source>
        <dbReference type="ARBA" id="ARBA00023163"/>
    </source>
</evidence>
<feature type="modified residue" description="4-aspartylphosphate" evidence="6">
    <location>
        <position position="63"/>
    </location>
</feature>